<feature type="chain" id="PRO_5028872720" evidence="1">
    <location>
        <begin position="21"/>
        <end position="128"/>
    </location>
</feature>
<feature type="signal peptide" evidence="1">
    <location>
        <begin position="1"/>
        <end position="20"/>
    </location>
</feature>
<organism evidence="2 3">
    <name type="scientific">Metarhizium brunneum</name>
    <dbReference type="NCBI Taxonomy" id="500148"/>
    <lineage>
        <taxon>Eukaryota</taxon>
        <taxon>Fungi</taxon>
        <taxon>Dikarya</taxon>
        <taxon>Ascomycota</taxon>
        <taxon>Pezizomycotina</taxon>
        <taxon>Sordariomycetes</taxon>
        <taxon>Hypocreomycetidae</taxon>
        <taxon>Hypocreales</taxon>
        <taxon>Clavicipitaceae</taxon>
        <taxon>Metarhizium</taxon>
    </lineage>
</organism>
<dbReference type="AlphaFoldDB" id="A0A7D5Z8B8"/>
<proteinExistence type="predicted"/>
<evidence type="ECO:0000313" key="2">
    <source>
        <dbReference type="EMBL" id="QLI74563.1"/>
    </source>
</evidence>
<dbReference type="EMBL" id="CP058938">
    <property type="protein sequence ID" value="QLI74563.1"/>
    <property type="molecule type" value="Genomic_DNA"/>
</dbReference>
<name>A0A7D5Z8B8_9HYPO</name>
<gene>
    <name evidence="2" type="ORF">G6M90_00g112560</name>
</gene>
<protein>
    <submittedName>
        <fullName evidence="2">Uncharacterized protein</fullName>
    </submittedName>
</protein>
<dbReference type="GeneID" id="90968274"/>
<sequence length="128" mass="13901">MKSPVTILPVALGLATLGLGADTRLAERKDRAVNPSYNSINQLLSDMRFALRDIERMQYSVASATEELGIILESAGCKPALNGNIMSRIQSLGENANKTLESTKEALQTRDHLYGIVQGNAIHYSTPN</sequence>
<dbReference type="KEGG" id="mbrn:90968274"/>
<dbReference type="RefSeq" id="XP_065987934.1">
    <property type="nucleotide sequence ID" value="XM_066131861.1"/>
</dbReference>
<accession>A0A7D5Z8B8</accession>
<keyword evidence="1" id="KW-0732">Signal</keyword>
<evidence type="ECO:0000313" key="3">
    <source>
        <dbReference type="Proteomes" id="UP000510686"/>
    </source>
</evidence>
<keyword evidence="3" id="KW-1185">Reference proteome</keyword>
<dbReference type="Proteomes" id="UP000510686">
    <property type="component" value="Chromosome 7"/>
</dbReference>
<reference evidence="2 3" key="1">
    <citation type="submission" date="2020-07" db="EMBL/GenBank/DDBJ databases">
        <title>Telomere length de novo assembly of all 7 chromosomes of the fungus, Metarhizium brunneum, using a novel assembly pipeline.</title>
        <authorList>
            <person name="Saud z."/>
            <person name="Kortsinoglou A."/>
            <person name="Kouvelis V.N."/>
            <person name="Butt T.M."/>
        </authorList>
    </citation>
    <scope>NUCLEOTIDE SEQUENCE [LARGE SCALE GENOMIC DNA]</scope>
    <source>
        <strain evidence="2 3">4556</strain>
    </source>
</reference>
<evidence type="ECO:0000256" key="1">
    <source>
        <dbReference type="SAM" id="SignalP"/>
    </source>
</evidence>